<dbReference type="Gene3D" id="3.40.640.10">
    <property type="entry name" value="Type I PLP-dependent aspartate aminotransferase-like (Major domain)"/>
    <property type="match status" value="1"/>
</dbReference>
<keyword evidence="4" id="KW-0663">Pyridoxal phosphate</keyword>
<dbReference type="EMBL" id="FNFY01000011">
    <property type="protein sequence ID" value="SDK84902.1"/>
    <property type="molecule type" value="Genomic_DNA"/>
</dbReference>
<dbReference type="GO" id="GO:0003677">
    <property type="term" value="F:DNA binding"/>
    <property type="evidence" value="ECO:0007669"/>
    <property type="project" value="UniProtKB-KW"/>
</dbReference>
<keyword evidence="3 9" id="KW-0032">Aminotransferase</keyword>
<comment type="cofactor">
    <cofactor evidence="1">
        <name>pyridoxal 5'-phosphate</name>
        <dbReference type="ChEBI" id="CHEBI:597326"/>
    </cofactor>
</comment>
<sequence>MDIYLLNIDKKGDAGYLYQKIYKQLKEDILDRKFKTHEKLPAKRTLAEQLDISINTVTNAYEQLLAEGYIYTIERSGYYVEEITQFKSPKTKPYQFPENLKEQPMGREGWLSLSHMTADVENFPFKEWLKAEREAITNHADELAVIGHPQGPYLVRESIAKLVSLNRGVHCEPEQIVISAGAQPLIHSLMQMQAKNTTVAMESPGYSRIHSLLVNTLELEVKLMTVDDMGIDIRQVEQSNADFLFVTPSHHFPTGRIMPISRRIELLNWASKKESRFIIEDDYDSEFKYKTNNIPSLQSLDQHQSTIYMGTFSKSLLPTLRISYMVLPPKILEIYREKFSHVINYNNTLSLFTLHYFIHSGAYERHIKRMNQNYEMKRTLLIDHLKKEFAGKVNIKDIPAGLHFMARFKTDKSYDYIEEKSKEYKLEIYTLKRFSLENESEPKRHADLILGFANINSEDIGEAVERLYKIIGQNDT</sequence>
<dbReference type="SUPFAM" id="SSF53383">
    <property type="entry name" value="PLP-dependent transferases"/>
    <property type="match status" value="1"/>
</dbReference>
<feature type="domain" description="HTH gntR-type" evidence="8">
    <location>
        <begin position="15"/>
        <end position="83"/>
    </location>
</feature>
<dbReference type="SMART" id="SM00345">
    <property type="entry name" value="HTH_GNTR"/>
    <property type="match status" value="1"/>
</dbReference>
<keyword evidence="6" id="KW-0238">DNA-binding</keyword>
<dbReference type="SUPFAM" id="SSF46785">
    <property type="entry name" value="Winged helix' DNA-binding domain"/>
    <property type="match status" value="1"/>
</dbReference>
<dbReference type="Proteomes" id="UP000199008">
    <property type="component" value="Unassembled WGS sequence"/>
</dbReference>
<evidence type="ECO:0000313" key="10">
    <source>
        <dbReference type="Proteomes" id="UP000199008"/>
    </source>
</evidence>
<dbReference type="InterPro" id="IPR036388">
    <property type="entry name" value="WH-like_DNA-bd_sf"/>
</dbReference>
<evidence type="ECO:0000259" key="8">
    <source>
        <dbReference type="PROSITE" id="PS50949"/>
    </source>
</evidence>
<dbReference type="InterPro" id="IPR051446">
    <property type="entry name" value="HTH_trans_reg/aminotransferase"/>
</dbReference>
<evidence type="ECO:0000256" key="3">
    <source>
        <dbReference type="ARBA" id="ARBA00022576"/>
    </source>
</evidence>
<reference evidence="10" key="1">
    <citation type="submission" date="2016-10" db="EMBL/GenBank/DDBJ databases">
        <authorList>
            <person name="Varghese N."/>
            <person name="Submissions S."/>
        </authorList>
    </citation>
    <scope>NUCLEOTIDE SEQUENCE [LARGE SCALE GENOMIC DNA]</scope>
    <source>
        <strain evidence="10">CGMCC 1.8895</strain>
    </source>
</reference>
<accession>A0A1G9F926</accession>
<dbReference type="PROSITE" id="PS50949">
    <property type="entry name" value="HTH_GNTR"/>
    <property type="match status" value="1"/>
</dbReference>
<proteinExistence type="inferred from homology"/>
<evidence type="ECO:0000256" key="5">
    <source>
        <dbReference type="ARBA" id="ARBA00023015"/>
    </source>
</evidence>
<evidence type="ECO:0000313" key="9">
    <source>
        <dbReference type="EMBL" id="SDK84902.1"/>
    </source>
</evidence>
<evidence type="ECO:0000256" key="6">
    <source>
        <dbReference type="ARBA" id="ARBA00023125"/>
    </source>
</evidence>
<organism evidence="9 10">
    <name type="scientific">Lacicoccus qingdaonensis</name>
    <dbReference type="NCBI Taxonomy" id="576118"/>
    <lineage>
        <taxon>Bacteria</taxon>
        <taxon>Bacillati</taxon>
        <taxon>Bacillota</taxon>
        <taxon>Bacilli</taxon>
        <taxon>Bacillales</taxon>
        <taxon>Salinicoccaceae</taxon>
        <taxon>Lacicoccus</taxon>
    </lineage>
</organism>
<dbReference type="PANTHER" id="PTHR46577">
    <property type="entry name" value="HTH-TYPE TRANSCRIPTIONAL REGULATORY PROTEIN GABR"/>
    <property type="match status" value="1"/>
</dbReference>
<keyword evidence="5" id="KW-0805">Transcription regulation</keyword>
<dbReference type="InterPro" id="IPR004839">
    <property type="entry name" value="Aminotransferase_I/II_large"/>
</dbReference>
<evidence type="ECO:0000256" key="2">
    <source>
        <dbReference type="ARBA" id="ARBA00005384"/>
    </source>
</evidence>
<dbReference type="Pfam" id="PF00392">
    <property type="entry name" value="GntR"/>
    <property type="match status" value="1"/>
</dbReference>
<keyword evidence="7" id="KW-0804">Transcription</keyword>
<dbReference type="InterPro" id="IPR015424">
    <property type="entry name" value="PyrdxlP-dep_Trfase"/>
</dbReference>
<dbReference type="PANTHER" id="PTHR46577:SF1">
    <property type="entry name" value="HTH-TYPE TRANSCRIPTIONAL REGULATORY PROTEIN GABR"/>
    <property type="match status" value="1"/>
</dbReference>
<gene>
    <name evidence="9" type="ORF">SAMN05216216_11136</name>
</gene>
<protein>
    <submittedName>
        <fullName evidence="9">GntR family transcriptional regulator / MocR family aminotransferase</fullName>
    </submittedName>
</protein>
<evidence type="ECO:0000256" key="1">
    <source>
        <dbReference type="ARBA" id="ARBA00001933"/>
    </source>
</evidence>
<dbReference type="GO" id="GO:0003700">
    <property type="term" value="F:DNA-binding transcription factor activity"/>
    <property type="evidence" value="ECO:0007669"/>
    <property type="project" value="InterPro"/>
</dbReference>
<evidence type="ECO:0000256" key="7">
    <source>
        <dbReference type="ARBA" id="ARBA00023163"/>
    </source>
</evidence>
<comment type="similarity">
    <text evidence="2">In the C-terminal section; belongs to the class-I pyridoxal-phosphate-dependent aminotransferase family.</text>
</comment>
<dbReference type="GO" id="GO:0030170">
    <property type="term" value="F:pyridoxal phosphate binding"/>
    <property type="evidence" value="ECO:0007669"/>
    <property type="project" value="InterPro"/>
</dbReference>
<dbReference type="InterPro" id="IPR036390">
    <property type="entry name" value="WH_DNA-bd_sf"/>
</dbReference>
<dbReference type="InterPro" id="IPR000524">
    <property type="entry name" value="Tscrpt_reg_HTH_GntR"/>
</dbReference>
<evidence type="ECO:0000256" key="4">
    <source>
        <dbReference type="ARBA" id="ARBA00022898"/>
    </source>
</evidence>
<keyword evidence="9" id="KW-0808">Transferase</keyword>
<dbReference type="GO" id="GO:0008483">
    <property type="term" value="F:transaminase activity"/>
    <property type="evidence" value="ECO:0007669"/>
    <property type="project" value="UniProtKB-KW"/>
</dbReference>
<dbReference type="CDD" id="cd07377">
    <property type="entry name" value="WHTH_GntR"/>
    <property type="match status" value="1"/>
</dbReference>
<dbReference type="AlphaFoldDB" id="A0A1G9F926"/>
<name>A0A1G9F926_9BACL</name>
<dbReference type="Gene3D" id="1.10.10.10">
    <property type="entry name" value="Winged helix-like DNA-binding domain superfamily/Winged helix DNA-binding domain"/>
    <property type="match status" value="1"/>
</dbReference>
<dbReference type="Pfam" id="PF00155">
    <property type="entry name" value="Aminotran_1_2"/>
    <property type="match status" value="1"/>
</dbReference>
<dbReference type="InterPro" id="IPR015421">
    <property type="entry name" value="PyrdxlP-dep_Trfase_major"/>
</dbReference>
<keyword evidence="10" id="KW-1185">Reference proteome</keyword>
<dbReference type="STRING" id="576118.SAMN05216216_11136"/>
<dbReference type="CDD" id="cd00609">
    <property type="entry name" value="AAT_like"/>
    <property type="match status" value="1"/>
</dbReference>